<dbReference type="AlphaFoldDB" id="A0A8R1XUF3"/>
<dbReference type="EMBL" id="CMVM020000072">
    <property type="status" value="NOT_ANNOTATED_CDS"/>
    <property type="molecule type" value="Genomic_DNA"/>
</dbReference>
<sequence>MIAAIEASVGNNDHVNITTKQIALRAQKQGATGQKEKSRNWWLHISLLLFPMSMSWMKSIFY</sequence>
<name>A0A8R1XUF3_ONCVO</name>
<organism evidence="1 2">
    <name type="scientific">Onchocerca volvulus</name>
    <dbReference type="NCBI Taxonomy" id="6282"/>
    <lineage>
        <taxon>Eukaryota</taxon>
        <taxon>Metazoa</taxon>
        <taxon>Ecdysozoa</taxon>
        <taxon>Nematoda</taxon>
        <taxon>Chromadorea</taxon>
        <taxon>Rhabditida</taxon>
        <taxon>Spirurina</taxon>
        <taxon>Spiruromorpha</taxon>
        <taxon>Filarioidea</taxon>
        <taxon>Onchocercidae</taxon>
        <taxon>Onchocerca</taxon>
    </lineage>
</organism>
<protein>
    <submittedName>
        <fullName evidence="1">Uncharacterized protein</fullName>
    </submittedName>
</protein>
<dbReference type="Proteomes" id="UP000024404">
    <property type="component" value="Unassembled WGS sequence"/>
</dbReference>
<proteinExistence type="predicted"/>
<evidence type="ECO:0000313" key="1">
    <source>
        <dbReference type="EnsemblMetazoa" id="OVOC2231.1"/>
    </source>
</evidence>
<dbReference type="EnsemblMetazoa" id="OVOC2231.1">
    <property type="protein sequence ID" value="OVOC2231.1"/>
    <property type="gene ID" value="WBGene00239040"/>
</dbReference>
<reference evidence="1" key="2">
    <citation type="submission" date="2022-06" db="UniProtKB">
        <authorList>
            <consortium name="EnsemblMetazoa"/>
        </authorList>
    </citation>
    <scope>IDENTIFICATION</scope>
</reference>
<evidence type="ECO:0000313" key="2">
    <source>
        <dbReference type="Proteomes" id="UP000024404"/>
    </source>
</evidence>
<reference evidence="2" key="1">
    <citation type="submission" date="2013-10" db="EMBL/GenBank/DDBJ databases">
        <title>Genome sequencing of Onchocerca volvulus.</title>
        <authorList>
            <person name="Cotton J."/>
            <person name="Tsai J."/>
            <person name="Stanley E."/>
            <person name="Tracey A."/>
            <person name="Holroyd N."/>
            <person name="Lustigman S."/>
            <person name="Berriman M."/>
        </authorList>
    </citation>
    <scope>NUCLEOTIDE SEQUENCE</scope>
</reference>
<accession>A0A8R1XUF3</accession>
<keyword evidence="2" id="KW-1185">Reference proteome</keyword>